<evidence type="ECO:0000256" key="3">
    <source>
        <dbReference type="PROSITE-ProRule" id="PRU00335"/>
    </source>
</evidence>
<dbReference type="eggNOG" id="COG1309">
    <property type="taxonomic scope" value="Bacteria"/>
</dbReference>
<evidence type="ECO:0000313" key="6">
    <source>
        <dbReference type="Proteomes" id="UP000006316"/>
    </source>
</evidence>
<dbReference type="Gene3D" id="1.10.357.10">
    <property type="entry name" value="Tetracycline Repressor, domain 2"/>
    <property type="match status" value="1"/>
</dbReference>
<dbReference type="PATRIC" id="fig|1117379.3.peg.2938"/>
<name>K6DEY3_9BACI</name>
<dbReference type="OrthoDB" id="9810250at2"/>
<evidence type="ECO:0000259" key="4">
    <source>
        <dbReference type="PROSITE" id="PS50977"/>
    </source>
</evidence>
<organism evidence="5 6">
    <name type="scientific">Neobacillus bataviensis LMG 21833</name>
    <dbReference type="NCBI Taxonomy" id="1117379"/>
    <lineage>
        <taxon>Bacteria</taxon>
        <taxon>Bacillati</taxon>
        <taxon>Bacillota</taxon>
        <taxon>Bacilli</taxon>
        <taxon>Bacillales</taxon>
        <taxon>Bacillaceae</taxon>
        <taxon>Neobacillus</taxon>
    </lineage>
</organism>
<dbReference type="GO" id="GO:0003677">
    <property type="term" value="F:DNA binding"/>
    <property type="evidence" value="ECO:0007669"/>
    <property type="project" value="UniProtKB-UniRule"/>
</dbReference>
<dbReference type="PANTHER" id="PTHR43479:SF23">
    <property type="entry name" value="HTH TETR-TYPE DOMAIN-CONTAINING PROTEIN"/>
    <property type="match status" value="1"/>
</dbReference>
<keyword evidence="2 3" id="KW-0238">DNA-binding</keyword>
<dbReference type="EMBL" id="AJLS01000114">
    <property type="protein sequence ID" value="EKN66628.1"/>
    <property type="molecule type" value="Genomic_DNA"/>
</dbReference>
<protein>
    <submittedName>
        <fullName evidence="5">Putative TetR family transcriptional regulator</fullName>
    </submittedName>
</protein>
<dbReference type="PANTHER" id="PTHR43479">
    <property type="entry name" value="ACREF/ENVCD OPERON REPRESSOR-RELATED"/>
    <property type="match status" value="1"/>
</dbReference>
<feature type="DNA-binding region" description="H-T-H motif" evidence="3">
    <location>
        <begin position="38"/>
        <end position="57"/>
    </location>
</feature>
<keyword evidence="1" id="KW-0678">Repressor</keyword>
<dbReference type="Proteomes" id="UP000006316">
    <property type="component" value="Unassembled WGS sequence"/>
</dbReference>
<gene>
    <name evidence="5" type="ORF">BABA_14262</name>
</gene>
<dbReference type="AlphaFoldDB" id="K6DEY3"/>
<reference evidence="5 6" key="1">
    <citation type="journal article" date="2012" name="Front. Microbiol.">
        <title>Redundancy and modularity in membrane-associated dissimilatory nitrate reduction in Bacillus.</title>
        <authorList>
            <person name="Heylen K."/>
            <person name="Keltjens J."/>
        </authorList>
    </citation>
    <scope>NUCLEOTIDE SEQUENCE [LARGE SCALE GENOMIC DNA]</scope>
    <source>
        <strain evidence="6">LMG 21833T</strain>
    </source>
</reference>
<dbReference type="InterPro" id="IPR050624">
    <property type="entry name" value="HTH-type_Tx_Regulator"/>
</dbReference>
<sequence length="188" mass="21735">MSNNEKPKVDPRIKRTKKMFKDALISLIQENSDKSKLTIQTIADRAELNRATFYLHYQDIDDLMEQTIDEILEELNMTMEIPSEDNQATKKGNLSPRNRLISFLEHFYQNAGLYNVMLENKDFRKRVLSILLDIVTFWAEDKKAKGGAFKVPNEIIASSTLGIISWWLQEGTPYSPSYLADQIILMSK</sequence>
<dbReference type="SUPFAM" id="SSF46689">
    <property type="entry name" value="Homeodomain-like"/>
    <property type="match status" value="1"/>
</dbReference>
<dbReference type="InterPro" id="IPR009057">
    <property type="entry name" value="Homeodomain-like_sf"/>
</dbReference>
<dbReference type="Pfam" id="PF14278">
    <property type="entry name" value="TetR_C_8"/>
    <property type="match status" value="1"/>
</dbReference>
<keyword evidence="6" id="KW-1185">Reference proteome</keyword>
<feature type="domain" description="HTH tetR-type" evidence="4">
    <location>
        <begin position="14"/>
        <end position="75"/>
    </location>
</feature>
<evidence type="ECO:0000256" key="2">
    <source>
        <dbReference type="ARBA" id="ARBA00023125"/>
    </source>
</evidence>
<dbReference type="PROSITE" id="PS50977">
    <property type="entry name" value="HTH_TETR_2"/>
    <property type="match status" value="1"/>
</dbReference>
<dbReference type="InterPro" id="IPR039532">
    <property type="entry name" value="TetR_C_Firmicutes"/>
</dbReference>
<proteinExistence type="predicted"/>
<evidence type="ECO:0000313" key="5">
    <source>
        <dbReference type="EMBL" id="EKN66628.1"/>
    </source>
</evidence>
<dbReference type="RefSeq" id="WP_007085848.1">
    <property type="nucleotide sequence ID" value="NZ_AJLS01000114.1"/>
</dbReference>
<dbReference type="STRING" id="1117379.BABA_14262"/>
<accession>K6DEY3</accession>
<evidence type="ECO:0000256" key="1">
    <source>
        <dbReference type="ARBA" id="ARBA00022491"/>
    </source>
</evidence>
<comment type="caution">
    <text evidence="5">The sequence shown here is derived from an EMBL/GenBank/DDBJ whole genome shotgun (WGS) entry which is preliminary data.</text>
</comment>
<dbReference type="InterPro" id="IPR001647">
    <property type="entry name" value="HTH_TetR"/>
</dbReference>